<dbReference type="PIRSF" id="PIRSF000157">
    <property type="entry name" value="Oxoglu_dh_E1"/>
    <property type="match status" value="1"/>
</dbReference>
<dbReference type="SUPFAM" id="SSF52518">
    <property type="entry name" value="Thiamin diphosphate-binding fold (THDP-binding)"/>
    <property type="match status" value="2"/>
</dbReference>
<comment type="function">
    <text evidence="2">E1 component of the 2-oxoglutarate dehydrogenase (OGDH) complex which catalyzes the decarboxylation of 2-oxoglutarate, the first step in the conversion of 2-oxoglutarate to succinyl-CoA and CO(2).</text>
</comment>
<evidence type="ECO:0000313" key="8">
    <source>
        <dbReference type="Proteomes" id="UP000292939"/>
    </source>
</evidence>
<dbReference type="PANTHER" id="PTHR23152:SF4">
    <property type="entry name" value="2-OXOADIPATE DEHYDROGENASE COMPLEX COMPONENT E1"/>
    <property type="match status" value="1"/>
</dbReference>
<keyword evidence="5" id="KW-0786">Thiamine pyrophosphate</keyword>
<dbReference type="InterPro" id="IPR042179">
    <property type="entry name" value="KGD_C_sf"/>
</dbReference>
<evidence type="ECO:0000313" key="7">
    <source>
        <dbReference type="EMBL" id="QBK04382.1"/>
    </source>
</evidence>
<dbReference type="InterPro" id="IPR029061">
    <property type="entry name" value="THDP-binding"/>
</dbReference>
<proteinExistence type="predicted"/>
<dbReference type="AlphaFoldDB" id="A0A4P6UH56"/>
<dbReference type="InterPro" id="IPR005475">
    <property type="entry name" value="Transketolase-like_Pyr-bd"/>
</dbReference>
<dbReference type="GO" id="GO:0006099">
    <property type="term" value="P:tricarboxylic acid cycle"/>
    <property type="evidence" value="ECO:0007669"/>
    <property type="project" value="TreeGrafter"/>
</dbReference>
<dbReference type="InterPro" id="IPR031717">
    <property type="entry name" value="ODO-1/KGD_C"/>
</dbReference>
<dbReference type="Proteomes" id="UP000292939">
    <property type="component" value="Chromosome"/>
</dbReference>
<dbReference type="Gene3D" id="3.40.50.12470">
    <property type="match status" value="1"/>
</dbReference>
<dbReference type="PANTHER" id="PTHR23152">
    <property type="entry name" value="2-OXOGLUTARATE DEHYDROGENASE"/>
    <property type="match status" value="1"/>
</dbReference>
<feature type="domain" description="Transketolase-like pyrimidine-binding" evidence="6">
    <location>
        <begin position="560"/>
        <end position="757"/>
    </location>
</feature>
<dbReference type="SMART" id="SM00861">
    <property type="entry name" value="Transket_pyr"/>
    <property type="match status" value="1"/>
</dbReference>
<sequence length="907" mass="99710">MACGAPERAPMANLRTRERRGFGAICFWEEAMQSLSPVQQSSLHRSLFDPGHPIAEEPDRIVSQRVRPGVLRLLDAFRQHGYRSSVLDPLESAPVAEAALLTPERFGLVHGDAVSEDDSPLLGAKTVQELTSALHAVYCGSLALDASAVRDETRLAWLYAEMETPVRALPLPAAMTGTGLLARLVGVQSWEHYVARRFPNAKRFSLEGCEALIPLLDVLVAQAGAYGVRELLLGMPHRGRINVLVNLLGRSAPELLSYFDPKNPDPERHKDLPYHLGARHRVSTRHGDIDLQLAANPSHLQSVMPVVAGMARASQDHGEHHAPHQTLPVVMHGDAALAGQGVVMETLMLGRKAGYTVGGTVHIVINNQVGFTELHAMDARQPRYASDVARMIDAPVLRVSADAPEQVQRAAAIALAYRARFGGDVFIDLIGYRRLGHSEHDVPTLTAPTRQSRIDQLPTVVDRFAAQLCSAGRGSEPDLALFITHCRERAQRSFERPLAQAPALGQHRAAVADLPAPGLAQLQGIVSTLTRLPDGFQPHAMVQALIQDWQSMSANRDALCDWRFAENMAYATLLQAGIGVRVSGMDVRRGTFMHRQAVWHGQQADGQGPAEFQPLDRLRAGPVRFEVYNSLLSEEAVLGFEYGYSLREEHRLAIWEAQFGDFVNGAQVFIDHYIASGEAKWGFASGLMLLLPHGYEGVGPEHSSGFLGRFLQLCAQGNLQVAMPSTAAQWFHLLRRQASLQPRRPLVVMSPKGTLYEEPGSHTPLQRMLEGAFEPVLDDATVKSPASVERVVLSSGKLHYDLERARQASSTESTALLRLEQLYPFPQLALQRLLQRYSGLRELVWAQEEELNQGAWPFIRDELTALCPQGVQLRCVARPSTATGPTVSQVVHRAEQRLLAMQALGLQ</sequence>
<dbReference type="Gene3D" id="3.40.50.11610">
    <property type="entry name" value="Multifunctional 2-oxoglutarate metabolism enzyme, C-terminal domain"/>
    <property type="match status" value="1"/>
</dbReference>
<protein>
    <recommendedName>
        <fullName evidence="3">oxoglutarate dehydrogenase (succinyl-transferring)</fullName>
        <ecNumber evidence="3">1.2.4.2</ecNumber>
    </recommendedName>
</protein>
<dbReference type="InterPro" id="IPR011603">
    <property type="entry name" value="2oxoglutarate_DH_E1"/>
</dbReference>
<dbReference type="EMBL" id="CP031395">
    <property type="protein sequence ID" value="QBK04382.1"/>
    <property type="molecule type" value="Genomic_DNA"/>
</dbReference>
<dbReference type="NCBIfam" id="TIGR00239">
    <property type="entry name" value="2oxo_dh_E1"/>
    <property type="match status" value="1"/>
</dbReference>
<dbReference type="GO" id="GO:0045252">
    <property type="term" value="C:oxoglutarate dehydrogenase complex"/>
    <property type="evidence" value="ECO:0007669"/>
    <property type="project" value="TreeGrafter"/>
</dbReference>
<dbReference type="GO" id="GO:0005829">
    <property type="term" value="C:cytosol"/>
    <property type="evidence" value="ECO:0007669"/>
    <property type="project" value="TreeGrafter"/>
</dbReference>
<comment type="cofactor">
    <cofactor evidence="1">
        <name>thiamine diphosphate</name>
        <dbReference type="ChEBI" id="CHEBI:58937"/>
    </cofactor>
</comment>
<dbReference type="GO" id="GO:0004591">
    <property type="term" value="F:oxoglutarate dehydrogenase (succinyl-transferring) activity"/>
    <property type="evidence" value="ECO:0007669"/>
    <property type="project" value="UniProtKB-EC"/>
</dbReference>
<dbReference type="Pfam" id="PF00676">
    <property type="entry name" value="E1_dh"/>
    <property type="match status" value="1"/>
</dbReference>
<evidence type="ECO:0000256" key="2">
    <source>
        <dbReference type="ARBA" id="ARBA00003906"/>
    </source>
</evidence>
<evidence type="ECO:0000256" key="3">
    <source>
        <dbReference type="ARBA" id="ARBA00012280"/>
    </source>
</evidence>
<reference evidence="7 8" key="1">
    <citation type="submission" date="2018-07" db="EMBL/GenBank/DDBJ databases">
        <title>Exploring interactions and the metabolic potential of the ultra-small soil bacteria Hylemonella gracilis.</title>
        <authorList>
            <person name="Tyc O."/>
            <person name="Kulkarni P."/>
            <person name="Gawehns F."/>
            <person name="Hundscheid M."/>
            <person name="Zweers H."/>
            <person name="Garbeva P."/>
        </authorList>
    </citation>
    <scope>NUCLEOTIDE SEQUENCE [LARGE SCALE GENOMIC DNA]</scope>
    <source>
        <strain evidence="7 8">NS1</strain>
    </source>
</reference>
<name>A0A4P6UH56_9BURK</name>
<evidence type="ECO:0000256" key="5">
    <source>
        <dbReference type="ARBA" id="ARBA00023052"/>
    </source>
</evidence>
<dbReference type="Gene3D" id="1.10.287.1150">
    <property type="entry name" value="TPP helical domain"/>
    <property type="match status" value="1"/>
</dbReference>
<dbReference type="KEGG" id="hgr:DW355_05920"/>
<dbReference type="EC" id="1.2.4.2" evidence="3"/>
<dbReference type="Pfam" id="PF16870">
    <property type="entry name" value="OxoGdeHyase_C"/>
    <property type="match status" value="1"/>
</dbReference>
<evidence type="ECO:0000256" key="4">
    <source>
        <dbReference type="ARBA" id="ARBA00023002"/>
    </source>
</evidence>
<evidence type="ECO:0000259" key="6">
    <source>
        <dbReference type="SMART" id="SM00861"/>
    </source>
</evidence>
<evidence type="ECO:0000256" key="1">
    <source>
        <dbReference type="ARBA" id="ARBA00001964"/>
    </source>
</evidence>
<dbReference type="OrthoDB" id="8864388at2"/>
<dbReference type="Pfam" id="PF02779">
    <property type="entry name" value="Transket_pyr"/>
    <property type="match status" value="1"/>
</dbReference>
<accession>A0A4P6UH56</accession>
<dbReference type="GO" id="GO:0030976">
    <property type="term" value="F:thiamine pyrophosphate binding"/>
    <property type="evidence" value="ECO:0007669"/>
    <property type="project" value="InterPro"/>
</dbReference>
<dbReference type="NCBIfam" id="NF006914">
    <property type="entry name" value="PRK09404.1"/>
    <property type="match status" value="1"/>
</dbReference>
<dbReference type="Gene3D" id="3.40.50.970">
    <property type="match status" value="1"/>
</dbReference>
<dbReference type="InterPro" id="IPR001017">
    <property type="entry name" value="DH_E1"/>
</dbReference>
<gene>
    <name evidence="7" type="ORF">DW355_05920</name>
</gene>
<organism evidence="7 8">
    <name type="scientific">Hylemonella gracilis</name>
    <dbReference type="NCBI Taxonomy" id="80880"/>
    <lineage>
        <taxon>Bacteria</taxon>
        <taxon>Pseudomonadati</taxon>
        <taxon>Pseudomonadota</taxon>
        <taxon>Betaproteobacteria</taxon>
        <taxon>Burkholderiales</taxon>
        <taxon>Comamonadaceae</taxon>
        <taxon>Hylemonella</taxon>
    </lineage>
</organism>
<keyword evidence="4 7" id="KW-0560">Oxidoreductase</keyword>